<dbReference type="GO" id="GO:0003677">
    <property type="term" value="F:DNA binding"/>
    <property type="evidence" value="ECO:0007669"/>
    <property type="project" value="UniProtKB-KW"/>
</dbReference>
<evidence type="ECO:0000256" key="5">
    <source>
        <dbReference type="ARBA" id="ARBA00023204"/>
    </source>
</evidence>
<dbReference type="Proteomes" id="UP000050360">
    <property type="component" value="Unassembled WGS sequence"/>
</dbReference>
<dbReference type="PANTHER" id="PTHR47962">
    <property type="entry name" value="ATP-DEPENDENT HELICASE LHR-RELATED-RELATED"/>
    <property type="match status" value="1"/>
</dbReference>
<evidence type="ECO:0000256" key="4">
    <source>
        <dbReference type="ARBA" id="ARBA00023125"/>
    </source>
</evidence>
<accession>A0A0P8DZB6</accession>
<keyword evidence="3 9" id="KW-0347">Helicase</keyword>
<feature type="domain" description="Helicase Lhr-like winged helix" evidence="8">
    <location>
        <begin position="45"/>
        <end position="193"/>
    </location>
</feature>
<evidence type="ECO:0000313" key="10">
    <source>
        <dbReference type="Proteomes" id="UP000050360"/>
    </source>
</evidence>
<evidence type="ECO:0000256" key="6">
    <source>
        <dbReference type="ARBA" id="ARBA00023235"/>
    </source>
</evidence>
<feature type="domain" description="Lhr-like DEAD/H associated" evidence="7">
    <location>
        <begin position="274"/>
        <end position="444"/>
    </location>
</feature>
<dbReference type="GO" id="GO:0005524">
    <property type="term" value="F:ATP binding"/>
    <property type="evidence" value="ECO:0007669"/>
    <property type="project" value="InterPro"/>
</dbReference>
<keyword evidence="5" id="KW-0234">DNA repair</keyword>
<keyword evidence="4" id="KW-0238">DNA-binding</keyword>
<dbReference type="GO" id="GO:0004386">
    <property type="term" value="F:helicase activity"/>
    <property type="evidence" value="ECO:0007669"/>
    <property type="project" value="UniProtKB-KW"/>
</dbReference>
<evidence type="ECO:0000256" key="3">
    <source>
        <dbReference type="ARBA" id="ARBA00022806"/>
    </source>
</evidence>
<evidence type="ECO:0000256" key="2">
    <source>
        <dbReference type="ARBA" id="ARBA00022801"/>
    </source>
</evidence>
<proteinExistence type="predicted"/>
<keyword evidence="1" id="KW-0227">DNA damage</keyword>
<name>A0A0P8DZB6_9EURY</name>
<organism evidence="9 10">
    <name type="scientific">Candidatus Methanoperedens nitratireducens</name>
    <dbReference type="NCBI Taxonomy" id="1392998"/>
    <lineage>
        <taxon>Archaea</taxon>
        <taxon>Methanobacteriati</taxon>
        <taxon>Methanobacteriota</taxon>
        <taxon>Stenosarchaea group</taxon>
        <taxon>Methanomicrobia</taxon>
        <taxon>Methanosarcinales</taxon>
        <taxon>ANME-2 cluster</taxon>
        <taxon>Candidatus Methanoperedentaceae</taxon>
        <taxon>Candidatus Methanoperedens</taxon>
    </lineage>
</organism>
<evidence type="ECO:0000259" key="7">
    <source>
        <dbReference type="Pfam" id="PF08494"/>
    </source>
</evidence>
<comment type="caution">
    <text evidence="9">The sequence shown here is derived from an EMBL/GenBank/DDBJ whole genome shotgun (WGS) entry which is preliminary data.</text>
</comment>
<dbReference type="GO" id="GO:0006281">
    <property type="term" value="P:DNA repair"/>
    <property type="evidence" value="ECO:0007669"/>
    <property type="project" value="UniProtKB-KW"/>
</dbReference>
<sequence>MSPREVTRLIQRVGRAGHWVGEKSSGTIITTGADDAAESSAITRRAKSGEIEIIDIHENSTDTLANQICGLVLDFGKISVDRIFSIVTRAYPFRTLKIELLRAVIKQINDTRLIWFENDMVGKKMRSWQYYYENLSMIPDERRFEIFDIVSGRTVGALDEAFVVDFAEAGAVFITKGEMWRIIEVISEKSMIKVEPISDPGADVPNWVGEEIPVPYAVSQEVGAIRKRIMEKIKSKQADQKIIEGYRKDYPTDDEAANEILELVKRQVKKGFIVPCDDIVVIEQEGTSIIINMCGGHKVNDTLGRVLTSLLTARFGASVAMEIDPYRIKLELPKLFNAEKIRELLLTINPDHIEPIIEMTLKNSMLLKWKMVHVARKFGAISRDVDYERISMKKLLDVFERTPMYDEAVREIFHDKLDIARSVDVLKSLQGNSLKLVIQPVSPIGEAGFMGGRELMAPERADSSIIMALKSRIMEDRVILFCINCKKWRSTRVVKSVPERPECPLCGSRMIAALKPWEEEEIKIAKKKEKDKSKEEKKRTARVFKNANLVLSHGKTAAIALASRGIGPETASRVYRETEEDEEEFYRDILIAERNYAKTKRFWE</sequence>
<dbReference type="PATRIC" id="fig|1719120.3.peg.2442"/>
<dbReference type="Pfam" id="PF19306">
    <property type="entry name" value="WHD_Lhr"/>
    <property type="match status" value="1"/>
</dbReference>
<keyword evidence="2" id="KW-0378">Hydrolase</keyword>
<keyword evidence="3 9" id="KW-0547">Nucleotide-binding</keyword>
<reference evidence="9 10" key="1">
    <citation type="submission" date="2015-09" db="EMBL/GenBank/DDBJ databases">
        <title>A metagenomics-based metabolic model of nitrate-dependent anaerobic oxidation of methane by Methanoperedens-like archaea.</title>
        <authorList>
            <person name="Arshad A."/>
            <person name="Speth D.R."/>
            <person name="De Graaf R.M."/>
            <person name="Op Den Camp H.J."/>
            <person name="Jetten M.S."/>
            <person name="Welte C.U."/>
        </authorList>
    </citation>
    <scope>NUCLEOTIDE SEQUENCE [LARGE SCALE GENOMIC DNA]</scope>
</reference>
<keyword evidence="6" id="KW-0413">Isomerase</keyword>
<dbReference type="Pfam" id="PF08494">
    <property type="entry name" value="DEAD_assoc"/>
    <property type="match status" value="1"/>
</dbReference>
<protein>
    <submittedName>
        <fullName evidence="9">ATP-dependent DNA helicase</fullName>
    </submittedName>
</protein>
<gene>
    <name evidence="9" type="ORF">MPEBLZ_02236</name>
</gene>
<dbReference type="InterPro" id="IPR013701">
    <property type="entry name" value="Lhr-like_DEAD/DEAH_assoc"/>
</dbReference>
<evidence type="ECO:0000313" key="9">
    <source>
        <dbReference type="EMBL" id="KPQ43208.1"/>
    </source>
</evidence>
<dbReference type="InterPro" id="IPR045628">
    <property type="entry name" value="Lhr_WH_dom"/>
</dbReference>
<dbReference type="PANTHER" id="PTHR47962:SF5">
    <property type="entry name" value="ATP-DEPENDENT HELICASE LHR-RELATED"/>
    <property type="match status" value="1"/>
</dbReference>
<evidence type="ECO:0000259" key="8">
    <source>
        <dbReference type="Pfam" id="PF19306"/>
    </source>
</evidence>
<keyword evidence="3 9" id="KW-0067">ATP-binding</keyword>
<dbReference type="GO" id="GO:0016887">
    <property type="term" value="F:ATP hydrolysis activity"/>
    <property type="evidence" value="ECO:0007669"/>
    <property type="project" value="TreeGrafter"/>
</dbReference>
<dbReference type="AlphaFoldDB" id="A0A0P8DZB6"/>
<dbReference type="InterPro" id="IPR052511">
    <property type="entry name" value="ATP-dep_Helicase"/>
</dbReference>
<dbReference type="EMBL" id="LKCM01000170">
    <property type="protein sequence ID" value="KPQ43208.1"/>
    <property type="molecule type" value="Genomic_DNA"/>
</dbReference>
<evidence type="ECO:0000256" key="1">
    <source>
        <dbReference type="ARBA" id="ARBA00022763"/>
    </source>
</evidence>